<evidence type="ECO:0000256" key="1">
    <source>
        <dbReference type="SAM" id="SignalP"/>
    </source>
</evidence>
<sequence length="334" mass="35210">MQSKFLALSFTALLGSVSANSYPINDDGVNCRSGPGTGYAVQRSYSKGTMVTLTCQTNGESINGDSLWDRTTDGCYVADWYVQTNTGNMVVGACGGGGGGNSYPINDEGVNCRAGPGTGYAVQRSYSKGTMVTLTCQAYGESINGDSLWDKTTDGCYVADWYVQTNTGNMVVGECSGGGGNPPGGNPGTVGGPIKRSDVIARARFWTNKHIPYSQTATSPDPNGLRYRTDCSGFVCMALHASAPGLNTVSLPSISHRINWADLQPGDLVGTLGPGTGGDAGHVTLFLEWVDGSHNSYRSLECNGSDGCVQMVERVGWTDGPFTAQPYRYNNIQD</sequence>
<accession>A0A0A1TNA0</accession>
<proteinExistence type="predicted"/>
<dbReference type="OrthoDB" id="5358886at2759"/>
<feature type="chain" id="PRO_5001979826" description="NlpC/P60-like cell-wall peptidase" evidence="1">
    <location>
        <begin position="20"/>
        <end position="334"/>
    </location>
</feature>
<dbReference type="Gene3D" id="2.30.30.40">
    <property type="entry name" value="SH3 Domains"/>
    <property type="match status" value="1"/>
</dbReference>
<dbReference type="Proteomes" id="UP000039046">
    <property type="component" value="Unassembled WGS sequence"/>
</dbReference>
<dbReference type="Gene3D" id="3.90.1720.10">
    <property type="entry name" value="endopeptidase domain like (from Nostoc punctiforme)"/>
    <property type="match status" value="1"/>
</dbReference>
<protein>
    <recommendedName>
        <fullName evidence="4">NlpC/P60-like cell-wall peptidase</fullName>
    </recommendedName>
</protein>
<dbReference type="SUPFAM" id="SSF54001">
    <property type="entry name" value="Cysteine proteinases"/>
    <property type="match status" value="1"/>
</dbReference>
<dbReference type="EMBL" id="CDHN01000005">
    <property type="protein sequence ID" value="CEJ92870.1"/>
    <property type="molecule type" value="Genomic_DNA"/>
</dbReference>
<dbReference type="AlphaFoldDB" id="A0A0A1TNA0"/>
<dbReference type="STRING" id="1531966.A0A0A1TNA0"/>
<keyword evidence="1" id="KW-0732">Signal</keyword>
<reference evidence="2 3" key="1">
    <citation type="journal article" date="2015" name="Genome Announc.">
        <title>Draft Genome Sequence and Gene Annotation of the Entomopathogenic Fungus Verticillium hemipterigenum.</title>
        <authorList>
            <person name="Horn F."/>
            <person name="Habel A."/>
            <person name="Scharf D.H."/>
            <person name="Dworschak J."/>
            <person name="Brakhage A.A."/>
            <person name="Guthke R."/>
            <person name="Hertweck C."/>
            <person name="Linde J."/>
        </authorList>
    </citation>
    <scope>NUCLEOTIDE SEQUENCE [LARGE SCALE GENOMIC DNA]</scope>
</reference>
<keyword evidence="3" id="KW-1185">Reference proteome</keyword>
<evidence type="ECO:0000313" key="3">
    <source>
        <dbReference type="Proteomes" id="UP000039046"/>
    </source>
</evidence>
<evidence type="ECO:0000313" key="2">
    <source>
        <dbReference type="EMBL" id="CEJ92870.1"/>
    </source>
</evidence>
<feature type="signal peptide" evidence="1">
    <location>
        <begin position="1"/>
        <end position="19"/>
    </location>
</feature>
<gene>
    <name evidence="2" type="ORF">VHEMI08498</name>
</gene>
<organism evidence="2 3">
    <name type="scientific">[Torrubiella] hemipterigena</name>
    <dbReference type="NCBI Taxonomy" id="1531966"/>
    <lineage>
        <taxon>Eukaryota</taxon>
        <taxon>Fungi</taxon>
        <taxon>Dikarya</taxon>
        <taxon>Ascomycota</taxon>
        <taxon>Pezizomycotina</taxon>
        <taxon>Sordariomycetes</taxon>
        <taxon>Hypocreomycetidae</taxon>
        <taxon>Hypocreales</taxon>
        <taxon>Clavicipitaceae</taxon>
        <taxon>Clavicipitaceae incertae sedis</taxon>
        <taxon>'Torrubiella' clade</taxon>
    </lineage>
</organism>
<evidence type="ECO:0008006" key="4">
    <source>
        <dbReference type="Google" id="ProtNLM"/>
    </source>
</evidence>
<dbReference type="HOGENOM" id="CLU_072658_0_0_1"/>
<dbReference type="InterPro" id="IPR038765">
    <property type="entry name" value="Papain-like_cys_pep_sf"/>
</dbReference>
<name>A0A0A1TNA0_9HYPO</name>